<dbReference type="Pfam" id="PF01478">
    <property type="entry name" value="Peptidase_A24"/>
    <property type="match status" value="1"/>
</dbReference>
<dbReference type="InterPro" id="IPR000045">
    <property type="entry name" value="Prepilin_IV_endopep_pep"/>
</dbReference>
<feature type="transmembrane region" description="Helical" evidence="1">
    <location>
        <begin position="43"/>
        <end position="67"/>
    </location>
</feature>
<gene>
    <name evidence="3" type="ordered locus">BP1026B_I1863</name>
</gene>
<proteinExistence type="predicted"/>
<protein>
    <recommendedName>
        <fullName evidence="2">Prepilin type IV endopeptidase peptidase domain-containing protein</fullName>
    </recommendedName>
</protein>
<sequence>MSGALIGGAVGLVSLFPFFALRVMGAADVKVFAVLGAWCGLPALPRLWVVASVAAGVHALALMLLTRTPPGSLGRGGAPAFALGARRAAPYAAFLVAPAAAWLAYLIHTGGTR</sequence>
<evidence type="ECO:0000256" key="1">
    <source>
        <dbReference type="SAM" id="Phobius"/>
    </source>
</evidence>
<accession>A0A0H3HQK1</accession>
<dbReference type="Gene3D" id="1.20.120.1220">
    <property type="match status" value="1"/>
</dbReference>
<evidence type="ECO:0000259" key="2">
    <source>
        <dbReference type="Pfam" id="PF01478"/>
    </source>
</evidence>
<feature type="domain" description="Prepilin type IV endopeptidase peptidase" evidence="2">
    <location>
        <begin position="3"/>
        <end position="59"/>
    </location>
</feature>
<dbReference type="KEGG" id="bpz:BP1026B_I1863"/>
<dbReference type="EMBL" id="CP002833">
    <property type="protein sequence ID" value="AFI66483.1"/>
    <property type="molecule type" value="Genomic_DNA"/>
</dbReference>
<evidence type="ECO:0000313" key="3">
    <source>
        <dbReference type="EMBL" id="AFI66483.1"/>
    </source>
</evidence>
<evidence type="ECO:0000313" key="4">
    <source>
        <dbReference type="Proteomes" id="UP000010087"/>
    </source>
</evidence>
<keyword evidence="1" id="KW-1133">Transmembrane helix</keyword>
<keyword evidence="1" id="KW-0472">Membrane</keyword>
<dbReference type="AlphaFoldDB" id="A0A0H3HQK1"/>
<organism evidence="3 4">
    <name type="scientific">Burkholderia pseudomallei (strain 1026b)</name>
    <dbReference type="NCBI Taxonomy" id="884204"/>
    <lineage>
        <taxon>Bacteria</taxon>
        <taxon>Pseudomonadati</taxon>
        <taxon>Pseudomonadota</taxon>
        <taxon>Betaproteobacteria</taxon>
        <taxon>Burkholderiales</taxon>
        <taxon>Burkholderiaceae</taxon>
        <taxon>Burkholderia</taxon>
        <taxon>pseudomallei group</taxon>
    </lineage>
</organism>
<name>A0A0H3HQK1_BURP2</name>
<dbReference type="GO" id="GO:0016020">
    <property type="term" value="C:membrane"/>
    <property type="evidence" value="ECO:0007669"/>
    <property type="project" value="InterPro"/>
</dbReference>
<reference evidence="3 4" key="1">
    <citation type="journal article" date="2012" name="PLoS ONE">
        <title>Evolution of Burkholderia pseudomallei in recurrent melioidosis.</title>
        <authorList>
            <person name="Hayden H.S."/>
            <person name="Lim R."/>
            <person name="Brittnacher M.J."/>
            <person name="Sims E.H."/>
            <person name="Ramage E.R."/>
            <person name="Fong C."/>
            <person name="Wu Z."/>
            <person name="Crist E."/>
            <person name="Chang J."/>
            <person name="Zhou Y."/>
            <person name="Radey M."/>
            <person name="Rohmer L."/>
            <person name="Haugen E."/>
            <person name="Gillett W."/>
            <person name="Wuthiekanun V."/>
            <person name="Peacock S.J."/>
            <person name="Kaul R."/>
            <person name="Miller S.I."/>
            <person name="Manoil C."/>
            <person name="Jacobs M.A."/>
        </authorList>
    </citation>
    <scope>NUCLEOTIDE SEQUENCE [LARGE SCALE GENOMIC DNA]</scope>
    <source>
        <strain evidence="3 4">1026b</strain>
    </source>
</reference>
<dbReference type="GO" id="GO:0004190">
    <property type="term" value="F:aspartic-type endopeptidase activity"/>
    <property type="evidence" value="ECO:0007669"/>
    <property type="project" value="InterPro"/>
</dbReference>
<keyword evidence="1" id="KW-0812">Transmembrane</keyword>
<dbReference type="Proteomes" id="UP000010087">
    <property type="component" value="Chromosome 1"/>
</dbReference>
<feature type="transmembrane region" description="Helical" evidence="1">
    <location>
        <begin position="88"/>
        <end position="107"/>
    </location>
</feature>
<dbReference type="PATRIC" id="fig|884204.3.peg.2065"/>